<dbReference type="EMBL" id="QRVK01000006">
    <property type="protein sequence ID" value="RGS43515.1"/>
    <property type="molecule type" value="Genomic_DNA"/>
</dbReference>
<sequence length="126" mass="14590">MKKSSCNGRSIYENCESNDRIISAMSRQELEQLLSKVQEEVQAQNKNVVFVDCSSGIIYEARVVTYIGNVPEIMRNYKHKFIQKEDGKWYRESLLGKCCVCGEYKELGIIASKGKMCFECWARREI</sequence>
<dbReference type="AlphaFoldDB" id="A0A412ITT6"/>
<comment type="caution">
    <text evidence="1">The sequence shown here is derived from an EMBL/GenBank/DDBJ whole genome shotgun (WGS) entry which is preliminary data.</text>
</comment>
<proteinExistence type="predicted"/>
<evidence type="ECO:0000313" key="2">
    <source>
        <dbReference type="Proteomes" id="UP000283295"/>
    </source>
</evidence>
<protein>
    <submittedName>
        <fullName evidence="1">Uncharacterized protein</fullName>
    </submittedName>
</protein>
<accession>A0A412ITT6</accession>
<evidence type="ECO:0000313" key="1">
    <source>
        <dbReference type="EMBL" id="RGS43515.1"/>
    </source>
</evidence>
<organism evidence="1 2">
    <name type="scientific">Coprococcus eutactus</name>
    <dbReference type="NCBI Taxonomy" id="33043"/>
    <lineage>
        <taxon>Bacteria</taxon>
        <taxon>Bacillati</taxon>
        <taxon>Bacillota</taxon>
        <taxon>Clostridia</taxon>
        <taxon>Lachnospirales</taxon>
        <taxon>Lachnospiraceae</taxon>
        <taxon>Coprococcus</taxon>
    </lineage>
</organism>
<dbReference type="Proteomes" id="UP000283295">
    <property type="component" value="Unassembled WGS sequence"/>
</dbReference>
<gene>
    <name evidence="1" type="ORF">DWX94_04145</name>
</gene>
<name>A0A412ITT6_9FIRM</name>
<reference evidence="1 2" key="1">
    <citation type="submission" date="2018-08" db="EMBL/GenBank/DDBJ databases">
        <title>A genome reference for cultivated species of the human gut microbiota.</title>
        <authorList>
            <person name="Zou Y."/>
            <person name="Xue W."/>
            <person name="Luo G."/>
        </authorList>
    </citation>
    <scope>NUCLEOTIDE SEQUENCE [LARGE SCALE GENOMIC DNA]</scope>
    <source>
        <strain evidence="1 2">AF22-21</strain>
    </source>
</reference>